<evidence type="ECO:0000313" key="1">
    <source>
        <dbReference type="EMBL" id="SEJ39318.1"/>
    </source>
</evidence>
<dbReference type="Proteomes" id="UP000199250">
    <property type="component" value="Unassembled WGS sequence"/>
</dbReference>
<dbReference type="EMBL" id="FOFJ01000060">
    <property type="protein sequence ID" value="SER54814.1"/>
    <property type="molecule type" value="Genomic_DNA"/>
</dbReference>
<organism evidence="1 3">
    <name type="scientific">Azotobacter beijerinckii</name>
    <dbReference type="NCBI Taxonomy" id="170623"/>
    <lineage>
        <taxon>Bacteria</taxon>
        <taxon>Pseudomonadati</taxon>
        <taxon>Pseudomonadota</taxon>
        <taxon>Gammaproteobacteria</taxon>
        <taxon>Pseudomonadales</taxon>
        <taxon>Pseudomonadaceae</taxon>
        <taxon>Azotobacter</taxon>
    </lineage>
</organism>
<dbReference type="EMBL" id="FNYQ01000090">
    <property type="protein sequence ID" value="SEJ39318.1"/>
    <property type="molecule type" value="Genomic_DNA"/>
</dbReference>
<proteinExistence type="predicted"/>
<evidence type="ECO:0000313" key="3">
    <source>
        <dbReference type="Proteomes" id="UP000199250"/>
    </source>
</evidence>
<dbReference type="AlphaFoldDB" id="A0A1H6YDH1"/>
<sequence>MPVTSKPLDLIVFDEYQTSNSSIYNELHAGLSRQPNISSGEKFWYPLLEKLK</sequence>
<dbReference type="Proteomes" id="UP000199267">
    <property type="component" value="Unassembled WGS sequence"/>
</dbReference>
<gene>
    <name evidence="1" type="ORF">SAMN04244572_03788</name>
    <name evidence="2" type="ORF">SAMN04244573_03833</name>
</gene>
<reference evidence="3 4" key="1">
    <citation type="submission" date="2016-10" db="EMBL/GenBank/DDBJ databases">
        <authorList>
            <person name="de Groot N.N."/>
        </authorList>
    </citation>
    <scope>NUCLEOTIDE SEQUENCE [LARGE SCALE GENOMIC DNA]</scope>
    <source>
        <strain evidence="1 3">DSM 373</strain>
        <strain evidence="2 4">DSM 378</strain>
    </source>
</reference>
<name>A0A1H6YDH1_9GAMM</name>
<accession>A0A1H6YDH1</accession>
<dbReference type="RefSeq" id="WP_167363774.1">
    <property type="nucleotide sequence ID" value="NZ_FNYQ01000090.1"/>
</dbReference>
<evidence type="ECO:0000313" key="2">
    <source>
        <dbReference type="EMBL" id="SER54814.1"/>
    </source>
</evidence>
<protein>
    <submittedName>
        <fullName evidence="1">Uncharacterized protein</fullName>
    </submittedName>
</protein>
<evidence type="ECO:0000313" key="4">
    <source>
        <dbReference type="Proteomes" id="UP000199267"/>
    </source>
</evidence>